<keyword evidence="4" id="KW-0809">Transit peptide</keyword>
<dbReference type="Pfam" id="PF07955">
    <property type="entry name" value="DUF1687"/>
    <property type="match status" value="1"/>
</dbReference>
<keyword evidence="6" id="KW-0496">Mitochondrion</keyword>
<dbReference type="EMBL" id="JNVN01001488">
    <property type="protein sequence ID" value="KHJ33349.1"/>
    <property type="molecule type" value="Genomic_DNA"/>
</dbReference>
<comment type="caution">
    <text evidence="7">The sequence shown here is derived from an EMBL/GenBank/DDBJ whole genome shotgun (WGS) entry which is preliminary data.</text>
</comment>
<dbReference type="SUPFAM" id="SSF52833">
    <property type="entry name" value="Thioredoxin-like"/>
    <property type="match status" value="1"/>
</dbReference>
<dbReference type="HOGENOM" id="CLU_126094_0_0_1"/>
<dbReference type="InterPro" id="IPR036249">
    <property type="entry name" value="Thioredoxin-like_sf"/>
</dbReference>
<dbReference type="PANTHER" id="PTHR28071:SF1">
    <property type="entry name" value="REDOX PROTEIN FMP46, MITOCHONDRIAL-RELATED"/>
    <property type="match status" value="1"/>
</dbReference>
<organism evidence="7 8">
    <name type="scientific">Uncinula necator</name>
    <name type="common">Grape powdery mildew</name>
    <dbReference type="NCBI Taxonomy" id="52586"/>
    <lineage>
        <taxon>Eukaryota</taxon>
        <taxon>Fungi</taxon>
        <taxon>Dikarya</taxon>
        <taxon>Ascomycota</taxon>
        <taxon>Pezizomycotina</taxon>
        <taxon>Leotiomycetes</taxon>
        <taxon>Erysiphales</taxon>
        <taxon>Erysiphaceae</taxon>
        <taxon>Erysiphe</taxon>
    </lineage>
</organism>
<dbReference type="GO" id="GO:0005739">
    <property type="term" value="C:mitochondrion"/>
    <property type="evidence" value="ECO:0007669"/>
    <property type="project" value="UniProtKB-SubCell"/>
</dbReference>
<evidence type="ECO:0000256" key="2">
    <source>
        <dbReference type="ARBA" id="ARBA00004173"/>
    </source>
</evidence>
<dbReference type="OMA" id="IVDWNNG"/>
<comment type="similarity">
    <text evidence="3">Belongs to the FMP46 family.</text>
</comment>
<evidence type="ECO:0000313" key="7">
    <source>
        <dbReference type="EMBL" id="KHJ33349.1"/>
    </source>
</evidence>
<dbReference type="AlphaFoldDB" id="A0A0B1P9N5"/>
<dbReference type="PANTHER" id="PTHR28071">
    <property type="entry name" value="REDOX PROTEIN FMP46, MITOCHONDRIAL-RELATED"/>
    <property type="match status" value="1"/>
</dbReference>
<dbReference type="Proteomes" id="UP000030854">
    <property type="component" value="Unassembled WGS sequence"/>
</dbReference>
<keyword evidence="5" id="KW-0560">Oxidoreductase</keyword>
<dbReference type="InterPro" id="IPR012882">
    <property type="entry name" value="Fmp46"/>
</dbReference>
<reference evidence="7 8" key="1">
    <citation type="journal article" date="2014" name="BMC Genomics">
        <title>Adaptive genomic structural variation in the grape powdery mildew pathogen, Erysiphe necator.</title>
        <authorList>
            <person name="Jones L."/>
            <person name="Riaz S."/>
            <person name="Morales-Cruz A."/>
            <person name="Amrine K.C."/>
            <person name="McGuire B."/>
            <person name="Gubler W.D."/>
            <person name="Walker M.A."/>
            <person name="Cantu D."/>
        </authorList>
    </citation>
    <scope>NUCLEOTIDE SEQUENCE [LARGE SCALE GENOMIC DNA]</scope>
    <source>
        <strain evidence="8">c</strain>
    </source>
</reference>
<evidence type="ECO:0000256" key="6">
    <source>
        <dbReference type="ARBA" id="ARBA00023128"/>
    </source>
</evidence>
<dbReference type="OrthoDB" id="59229at2759"/>
<gene>
    <name evidence="7" type="ORF">EV44_g1002</name>
</gene>
<evidence type="ECO:0000256" key="5">
    <source>
        <dbReference type="ARBA" id="ARBA00023002"/>
    </source>
</evidence>
<proteinExistence type="inferred from homology"/>
<evidence type="ECO:0000256" key="1">
    <source>
        <dbReference type="ARBA" id="ARBA00002963"/>
    </source>
</evidence>
<name>A0A0B1P9N5_UNCNE</name>
<dbReference type="Gene3D" id="3.40.30.10">
    <property type="entry name" value="Glutaredoxin"/>
    <property type="match status" value="1"/>
</dbReference>
<evidence type="ECO:0000313" key="8">
    <source>
        <dbReference type="Proteomes" id="UP000030854"/>
    </source>
</evidence>
<comment type="function">
    <text evidence="1">Putative mitochondrial redox protein which could be involved in the reduction of small toxic molecules.</text>
</comment>
<evidence type="ECO:0000256" key="3">
    <source>
        <dbReference type="ARBA" id="ARBA00009734"/>
    </source>
</evidence>
<evidence type="ECO:0000256" key="4">
    <source>
        <dbReference type="ARBA" id="ARBA00022946"/>
    </source>
</evidence>
<sequence length="156" mass="17991">MFRFHKTLDVITLFHNANSPESRAVYQIMKKASEYATANSSGNNTMRNSRGFERRSQFKLEITEKMPTRDQLRCILDYIQRVPLFKANVIDGRERYVEEVTPVIGAVVKGAKNEFDAFLRMKANPDNFHRPMVVDWSRGRASSVTNELVLMDMIGL</sequence>
<dbReference type="GO" id="GO:0016491">
    <property type="term" value="F:oxidoreductase activity"/>
    <property type="evidence" value="ECO:0007669"/>
    <property type="project" value="UniProtKB-KW"/>
</dbReference>
<comment type="subcellular location">
    <subcellularLocation>
        <location evidence="2">Mitochondrion</location>
    </subcellularLocation>
</comment>
<keyword evidence="8" id="KW-1185">Reference proteome</keyword>
<protein>
    <submittedName>
        <fullName evidence="7">Putative duf1687 domain containing protein</fullName>
    </submittedName>
</protein>
<accession>A0A0B1P9N5</accession>